<dbReference type="RefSeq" id="WP_139085806.1">
    <property type="nucleotide sequence ID" value="NZ_VDFR01000009.1"/>
</dbReference>
<dbReference type="InterPro" id="IPR036291">
    <property type="entry name" value="NAD(P)-bd_dom_sf"/>
</dbReference>
<organism evidence="2 4">
    <name type="scientific">Mumia zhuanghuii</name>
    <dbReference type="NCBI Taxonomy" id="2585211"/>
    <lineage>
        <taxon>Bacteria</taxon>
        <taxon>Bacillati</taxon>
        <taxon>Actinomycetota</taxon>
        <taxon>Actinomycetes</taxon>
        <taxon>Propionibacteriales</taxon>
        <taxon>Nocardioidaceae</taxon>
        <taxon>Mumia</taxon>
    </lineage>
</organism>
<dbReference type="CDD" id="cd05233">
    <property type="entry name" value="SDR_c"/>
    <property type="match status" value="1"/>
</dbReference>
<dbReference type="EMBL" id="VDFR01000036">
    <property type="protein sequence ID" value="TNC48391.1"/>
    <property type="molecule type" value="Genomic_DNA"/>
</dbReference>
<comment type="similarity">
    <text evidence="1">Belongs to the short-chain dehydrogenases/reductases (SDR) family.</text>
</comment>
<evidence type="ECO:0000313" key="4">
    <source>
        <dbReference type="Proteomes" id="UP000306740"/>
    </source>
</evidence>
<dbReference type="EMBL" id="VDFR01000009">
    <property type="protein sequence ID" value="TNC51316.1"/>
    <property type="molecule type" value="Genomic_DNA"/>
</dbReference>
<dbReference type="Gene3D" id="3.40.50.720">
    <property type="entry name" value="NAD(P)-binding Rossmann-like Domain"/>
    <property type="match status" value="1"/>
</dbReference>
<reference evidence="2 4" key="1">
    <citation type="submission" date="2019-05" db="EMBL/GenBank/DDBJ databases">
        <title>Mumia sp. nov., isolated from the intestinal contents of plateau pika (Ochotona curzoniae) in the Qinghai-Tibet plateau of China.</title>
        <authorList>
            <person name="Tian Z."/>
        </authorList>
    </citation>
    <scope>NUCLEOTIDE SEQUENCE [LARGE SCALE GENOMIC DNA]</scope>
    <source>
        <strain evidence="4">527</strain>
        <strain evidence="2">Z527</strain>
    </source>
</reference>
<dbReference type="Pfam" id="PF00106">
    <property type="entry name" value="adh_short"/>
    <property type="match status" value="1"/>
</dbReference>
<dbReference type="InterPro" id="IPR052625">
    <property type="entry name" value="Chl_b_Red"/>
</dbReference>
<dbReference type="PANTHER" id="PTHR24314">
    <property type="entry name" value="NON-SPECIFIC LIPID TRANSFER PROTEIN-RELATED"/>
    <property type="match status" value="1"/>
</dbReference>
<evidence type="ECO:0000313" key="3">
    <source>
        <dbReference type="EMBL" id="TNC51316.1"/>
    </source>
</evidence>
<dbReference type="OrthoDB" id="9810734at2"/>
<dbReference type="GO" id="GO:0034256">
    <property type="term" value="F:chlorophyll(ide) b reductase activity"/>
    <property type="evidence" value="ECO:0007669"/>
    <property type="project" value="TreeGrafter"/>
</dbReference>
<protein>
    <submittedName>
        <fullName evidence="2">SDR family oxidoreductase</fullName>
    </submittedName>
</protein>
<name>A0A5C4MV83_9ACTN</name>
<accession>A0A5C4MV83</accession>
<evidence type="ECO:0000256" key="1">
    <source>
        <dbReference type="RuleBase" id="RU000363"/>
    </source>
</evidence>
<gene>
    <name evidence="3" type="ORF">FHE65_02090</name>
    <name evidence="2" type="ORF">FHE65_07330</name>
</gene>
<dbReference type="InterPro" id="IPR002347">
    <property type="entry name" value="SDR_fam"/>
</dbReference>
<dbReference type="PANTHER" id="PTHR24314:SF21">
    <property type="entry name" value="CHLOROPHYLL(IDE) B REDUCTASE NYC1, CHLOROPLASTIC-RELATED"/>
    <property type="match status" value="1"/>
</dbReference>
<comment type="caution">
    <text evidence="2">The sequence shown here is derived from an EMBL/GenBank/DDBJ whole genome shotgun (WGS) entry which is preliminary data.</text>
</comment>
<proteinExistence type="inferred from homology"/>
<dbReference type="GO" id="GO:0010304">
    <property type="term" value="P:PSII associated light-harvesting complex II catabolic process"/>
    <property type="evidence" value="ECO:0007669"/>
    <property type="project" value="TreeGrafter"/>
</dbReference>
<sequence>MKTAVITGSSKGIGFGLAKELRARGFDVVVSGRGEASVADAAERIKEAPGDGRVAGIVCDVSDPASVQHLWDASVAELGSVDLWVNNAGVARTVHPVVDLRPEWIVEMVTSNMVGTILGSRVAVRGMTAQGHGQLVNILGGGSDGKIRPGMTVYGSTKRGLRAFTDGLVRETTGGPVRIASVSPGVVVTDGMIREARELGPEGFARVRKAMNILADPVQDAAPPIVDMILSNPKHGATLKRVGSLELGMRFAKGGKGRDVFAGTGV</sequence>
<dbReference type="SUPFAM" id="SSF51735">
    <property type="entry name" value="NAD(P)-binding Rossmann-fold domains"/>
    <property type="match status" value="1"/>
</dbReference>
<evidence type="ECO:0000313" key="2">
    <source>
        <dbReference type="EMBL" id="TNC48391.1"/>
    </source>
</evidence>
<dbReference type="Proteomes" id="UP000306740">
    <property type="component" value="Unassembled WGS sequence"/>
</dbReference>
<dbReference type="PRINTS" id="PR00081">
    <property type="entry name" value="GDHRDH"/>
</dbReference>
<dbReference type="GO" id="GO:0015996">
    <property type="term" value="P:chlorophyll catabolic process"/>
    <property type="evidence" value="ECO:0007669"/>
    <property type="project" value="TreeGrafter"/>
</dbReference>
<dbReference type="PRINTS" id="PR00080">
    <property type="entry name" value="SDRFAMILY"/>
</dbReference>
<dbReference type="AlphaFoldDB" id="A0A5C4MV83"/>